<reference evidence="8" key="1">
    <citation type="submission" date="2025-08" db="UniProtKB">
        <authorList>
            <consortium name="Ensembl"/>
        </authorList>
    </citation>
    <scope>IDENTIFICATION</scope>
</reference>
<feature type="compositionally biased region" description="Polar residues" evidence="6">
    <location>
        <begin position="1"/>
        <end position="10"/>
    </location>
</feature>
<dbReference type="UniPathway" id="UPA00143"/>
<dbReference type="PANTHER" id="PTHR12622">
    <property type="entry name" value="DELTEX-RELATED"/>
    <property type="match status" value="1"/>
</dbReference>
<dbReference type="GO" id="GO:0008270">
    <property type="term" value="F:zinc ion binding"/>
    <property type="evidence" value="ECO:0007669"/>
    <property type="project" value="UniProtKB-KW"/>
</dbReference>
<dbReference type="OMA" id="CNRYLNG"/>
<comment type="pathway">
    <text evidence="2 5">Protein modification; protein ubiquitination.</text>
</comment>
<dbReference type="GO" id="GO:0016567">
    <property type="term" value="P:protein ubiquitination"/>
    <property type="evidence" value="ECO:0007669"/>
    <property type="project" value="UniProtKB-UniRule"/>
</dbReference>
<dbReference type="EC" id="2.3.2.27" evidence="5"/>
<dbReference type="Pfam" id="PF18102">
    <property type="entry name" value="DTC"/>
    <property type="match status" value="1"/>
</dbReference>
<evidence type="ECO:0000313" key="9">
    <source>
        <dbReference type="Proteomes" id="UP000261620"/>
    </source>
</evidence>
<dbReference type="GO" id="GO:0005737">
    <property type="term" value="C:cytoplasm"/>
    <property type="evidence" value="ECO:0007669"/>
    <property type="project" value="UniProtKB-SubCell"/>
</dbReference>
<protein>
    <recommendedName>
        <fullName evidence="5">E3 ubiquitin-protein ligase</fullName>
        <ecNumber evidence="5">2.3.2.27</ecNumber>
    </recommendedName>
</protein>
<comment type="catalytic activity">
    <reaction evidence="1 5">
        <text>S-ubiquitinyl-[E2 ubiquitin-conjugating enzyme]-L-cysteine + [acceptor protein]-L-lysine = [E2 ubiquitin-conjugating enzyme]-L-cysteine + N(6)-ubiquitinyl-[acceptor protein]-L-lysine.</text>
        <dbReference type="EC" id="2.3.2.27"/>
    </reaction>
</comment>
<evidence type="ECO:0000256" key="4">
    <source>
        <dbReference type="ARBA" id="ARBA00022723"/>
    </source>
</evidence>
<evidence type="ECO:0000256" key="1">
    <source>
        <dbReference type="ARBA" id="ARBA00000900"/>
    </source>
</evidence>
<dbReference type="Proteomes" id="UP000261620">
    <property type="component" value="Unplaced"/>
</dbReference>
<dbReference type="Ensembl" id="ENSMMOT00000007508.1">
    <property type="protein sequence ID" value="ENSMMOP00000007368.1"/>
    <property type="gene ID" value="ENSMMOG00000005735.1"/>
</dbReference>
<organism evidence="8 9">
    <name type="scientific">Mola mola</name>
    <name type="common">Ocean sunfish</name>
    <name type="synonym">Tetraodon mola</name>
    <dbReference type="NCBI Taxonomy" id="94237"/>
    <lineage>
        <taxon>Eukaryota</taxon>
        <taxon>Metazoa</taxon>
        <taxon>Chordata</taxon>
        <taxon>Craniata</taxon>
        <taxon>Vertebrata</taxon>
        <taxon>Euteleostomi</taxon>
        <taxon>Actinopterygii</taxon>
        <taxon>Neopterygii</taxon>
        <taxon>Teleostei</taxon>
        <taxon>Neoteleostei</taxon>
        <taxon>Acanthomorphata</taxon>
        <taxon>Eupercaria</taxon>
        <taxon>Tetraodontiformes</taxon>
        <taxon>Molidae</taxon>
        <taxon>Mola</taxon>
    </lineage>
</organism>
<reference evidence="8" key="2">
    <citation type="submission" date="2025-09" db="UniProtKB">
        <authorList>
            <consortium name="Ensembl"/>
        </authorList>
    </citation>
    <scope>IDENTIFICATION</scope>
</reference>
<dbReference type="GO" id="GO:0061630">
    <property type="term" value="F:ubiquitin protein ligase activity"/>
    <property type="evidence" value="ECO:0007669"/>
    <property type="project" value="UniProtKB-UniRule"/>
</dbReference>
<dbReference type="InterPro" id="IPR039399">
    <property type="entry name" value="Deltex_C_sf"/>
</dbReference>
<dbReference type="STRING" id="94237.ENSMMOP00000007368"/>
<evidence type="ECO:0000313" key="8">
    <source>
        <dbReference type="Ensembl" id="ENSMMOP00000007368.1"/>
    </source>
</evidence>
<evidence type="ECO:0000256" key="6">
    <source>
        <dbReference type="SAM" id="MobiDB-lite"/>
    </source>
</evidence>
<dbReference type="AlphaFoldDB" id="A0A3Q3W0A0"/>
<evidence type="ECO:0000256" key="3">
    <source>
        <dbReference type="ARBA" id="ARBA00022679"/>
    </source>
</evidence>
<dbReference type="InterPro" id="IPR039398">
    <property type="entry name" value="Deltex_fam"/>
</dbReference>
<keyword evidence="9" id="KW-1185">Reference proteome</keyword>
<dbReference type="GO" id="GO:0007219">
    <property type="term" value="P:Notch signaling pathway"/>
    <property type="evidence" value="ECO:0007669"/>
    <property type="project" value="InterPro"/>
</dbReference>
<comment type="subcellular location">
    <subcellularLocation>
        <location evidence="5">Cytoplasm</location>
    </subcellularLocation>
</comment>
<accession>A0A3Q3W0A0</accession>
<comment type="similarity">
    <text evidence="5">Belongs to the Deltex family.</text>
</comment>
<keyword evidence="5" id="KW-0863">Zinc-finger</keyword>
<dbReference type="InterPro" id="IPR039396">
    <property type="entry name" value="Deltex_C"/>
</dbReference>
<evidence type="ECO:0000259" key="7">
    <source>
        <dbReference type="Pfam" id="PF18102"/>
    </source>
</evidence>
<proteinExistence type="inferred from homology"/>
<keyword evidence="5" id="KW-0862">Zinc</keyword>
<name>A0A3Q3W0A0_MOLML</name>
<keyword evidence="5" id="KW-0963">Cytoplasm</keyword>
<evidence type="ECO:0000256" key="2">
    <source>
        <dbReference type="ARBA" id="ARBA00004906"/>
    </source>
</evidence>
<keyword evidence="3 5" id="KW-0808">Transferase</keyword>
<sequence length="109" mass="12243">MGSGQSSSKLHCNRYLNGQGPPPLQEKHPHPGRPYRGLELCTYLPDNEEGRQVLSLLLKAFHEQLLFTVATSKEGEDMVTTAFIPLKDGYPDSDYLKTVRKLLKEKGTE</sequence>
<feature type="region of interest" description="Disordered" evidence="6">
    <location>
        <begin position="1"/>
        <end position="33"/>
    </location>
</feature>
<dbReference type="Gene3D" id="3.30.390.130">
    <property type="match status" value="1"/>
</dbReference>
<feature type="domain" description="Deltex C-terminal" evidence="7">
    <location>
        <begin position="25"/>
        <end position="107"/>
    </location>
</feature>
<keyword evidence="4 5" id="KW-0479">Metal-binding</keyword>
<evidence type="ECO:0000256" key="5">
    <source>
        <dbReference type="RuleBase" id="RU367105"/>
    </source>
</evidence>